<accession>A0A432M8V1</accession>
<keyword evidence="1" id="KW-0472">Membrane</keyword>
<protein>
    <submittedName>
        <fullName evidence="2">Uncharacterized protein</fullName>
    </submittedName>
</protein>
<reference evidence="2 3" key="1">
    <citation type="submission" date="2018-12" db="EMBL/GenBank/DDBJ databases">
        <title>Dyella dinghuensis sp. nov. DHOA06 and Dyella choica sp. nov. 4M-K27, isolated from forest soil.</title>
        <authorList>
            <person name="Qiu L.-H."/>
            <person name="Gao Z.-H."/>
        </authorList>
    </citation>
    <scope>NUCLEOTIDE SEQUENCE [LARGE SCALE GENOMIC DNA]</scope>
    <source>
        <strain evidence="2 3">4M-K27</strain>
    </source>
</reference>
<feature type="transmembrane region" description="Helical" evidence="1">
    <location>
        <begin position="237"/>
        <end position="257"/>
    </location>
</feature>
<evidence type="ECO:0000313" key="3">
    <source>
        <dbReference type="Proteomes" id="UP000274358"/>
    </source>
</evidence>
<evidence type="ECO:0000313" key="2">
    <source>
        <dbReference type="EMBL" id="RUL77676.1"/>
    </source>
</evidence>
<dbReference type="OrthoDB" id="6286374at2"/>
<sequence>MFGSIVLEVAIGMIVCFGSVALIASSVQEAVASMFRLRARTLLAGVTQLLNGHALVLDIYNNALVNPRSDGCAASIGNLSMKLAPSYIAPLNFARALVDVLGRGRVAFGNLRPALEAISDQQIRDCLCSMYDRAAGNAAAFETELAQWFDSAMDRISGAYKRQAQFWAFVFAMAVAIAFNIDACHVLTSLWKTAATGLLHLPVPAPEANVNDAVSTLDRLPIGWSDPPGFIETLYRIPGWLITATSSLFGAPFWFGLLGKITNLRGAGDKPNVAA</sequence>
<comment type="caution">
    <text evidence="2">The sequence shown here is derived from an EMBL/GenBank/DDBJ whole genome shotgun (WGS) entry which is preliminary data.</text>
</comment>
<gene>
    <name evidence="2" type="ORF">EKH80_07345</name>
</gene>
<dbReference type="EMBL" id="RYYV01000004">
    <property type="protein sequence ID" value="RUL77676.1"/>
    <property type="molecule type" value="Genomic_DNA"/>
</dbReference>
<evidence type="ECO:0000256" key="1">
    <source>
        <dbReference type="SAM" id="Phobius"/>
    </source>
</evidence>
<keyword evidence="1" id="KW-0812">Transmembrane</keyword>
<feature type="transmembrane region" description="Helical" evidence="1">
    <location>
        <begin position="166"/>
        <end position="191"/>
    </location>
</feature>
<dbReference type="RefSeq" id="WP_126684072.1">
    <property type="nucleotide sequence ID" value="NZ_RYYV01000004.1"/>
</dbReference>
<keyword evidence="1" id="KW-1133">Transmembrane helix</keyword>
<name>A0A432M8V1_9GAMM</name>
<feature type="transmembrane region" description="Helical" evidence="1">
    <location>
        <begin position="6"/>
        <end position="27"/>
    </location>
</feature>
<dbReference type="Proteomes" id="UP000274358">
    <property type="component" value="Unassembled WGS sequence"/>
</dbReference>
<organism evidence="2 3">
    <name type="scientific">Dyella choica</name>
    <dbReference type="NCBI Taxonomy" id="1927959"/>
    <lineage>
        <taxon>Bacteria</taxon>
        <taxon>Pseudomonadati</taxon>
        <taxon>Pseudomonadota</taxon>
        <taxon>Gammaproteobacteria</taxon>
        <taxon>Lysobacterales</taxon>
        <taxon>Rhodanobacteraceae</taxon>
        <taxon>Dyella</taxon>
    </lineage>
</organism>
<dbReference type="AlphaFoldDB" id="A0A432M8V1"/>
<proteinExistence type="predicted"/>
<keyword evidence="3" id="KW-1185">Reference proteome</keyword>